<comment type="caution">
    <text evidence="3">The sequence shown here is derived from an EMBL/GenBank/DDBJ whole genome shotgun (WGS) entry which is preliminary data.</text>
</comment>
<keyword evidence="3" id="KW-0378">Hydrolase</keyword>
<dbReference type="Gene3D" id="3.20.20.140">
    <property type="entry name" value="Metal-dependent hydrolases"/>
    <property type="match status" value="1"/>
</dbReference>
<protein>
    <submittedName>
        <fullName evidence="3">Amidohydrolase</fullName>
    </submittedName>
</protein>
<name>A0A0S8G1L7_UNCT6</name>
<dbReference type="SUPFAM" id="SSF51556">
    <property type="entry name" value="Metallo-dependent hydrolases"/>
    <property type="match status" value="1"/>
</dbReference>
<accession>A0A0S8G1L7</accession>
<dbReference type="Pfam" id="PF01979">
    <property type="entry name" value="Amidohydro_1"/>
    <property type="match status" value="1"/>
</dbReference>
<sequence length="416" mass="44954">MLVLSLIVGLLSHSVNAQEALLLRPGKVFDGTEMRDAWVVLIRGDRIAAAGPYDQVQSPRGARIVELPGLTLLPGLIEGHSHLLLHPYDETPWTDQVLYESLGQRIARGVVHAEKTLMAGITTERDLGTEGAGYGDVGLKEAIELGVIPGPRLIVTTRAIVATGSYNPKGAPELSLPKGAEEADGHDDLIRITRDQIGRGADWVKIYADYRWGPGGTNRPSFTEQELRLVVDVAESSGRHVVAHANSVEAIRRSVMAGVKTIEHGDEADREVLQLMAERDVALCPTVAASDAIMQYRGWRKGVDSEPERIRQKKASFRLALEVGVPICFGGDVGVFAHGDNVRELELMVEYGMTPLAAVRAATSGNATILELDDRGEVREGLLADLIAVRGDPTANISALREVVMVMKGGVFYKSP</sequence>
<evidence type="ECO:0000259" key="2">
    <source>
        <dbReference type="Pfam" id="PF01979"/>
    </source>
</evidence>
<reference evidence="3 4" key="1">
    <citation type="journal article" date="2015" name="Microbiome">
        <title>Genomic resolution of linkages in carbon, nitrogen, and sulfur cycling among widespread estuary sediment bacteria.</title>
        <authorList>
            <person name="Baker B.J."/>
            <person name="Lazar C.S."/>
            <person name="Teske A.P."/>
            <person name="Dick G.J."/>
        </authorList>
    </citation>
    <scope>NUCLEOTIDE SEQUENCE [LARGE SCALE GENOMIC DNA]</scope>
    <source>
        <strain evidence="3">SM23_40</strain>
    </source>
</reference>
<dbReference type="InterPro" id="IPR051781">
    <property type="entry name" value="Metallo-dep_Hydrolase"/>
</dbReference>
<dbReference type="AlphaFoldDB" id="A0A0S8G1L7"/>
<evidence type="ECO:0000313" key="4">
    <source>
        <dbReference type="Proteomes" id="UP000051717"/>
    </source>
</evidence>
<dbReference type="SUPFAM" id="SSF51338">
    <property type="entry name" value="Composite domain of metallo-dependent hydrolases"/>
    <property type="match status" value="1"/>
</dbReference>
<feature type="signal peptide" evidence="1">
    <location>
        <begin position="1"/>
        <end position="17"/>
    </location>
</feature>
<dbReference type="Gene3D" id="2.30.40.10">
    <property type="entry name" value="Urease, subunit C, domain 1"/>
    <property type="match status" value="1"/>
</dbReference>
<dbReference type="PATRIC" id="fig|1703774.3.peg.2253"/>
<dbReference type="EMBL" id="LJUI01000175">
    <property type="protein sequence ID" value="KPK66116.1"/>
    <property type="molecule type" value="Genomic_DNA"/>
</dbReference>
<dbReference type="PANTHER" id="PTHR43135:SF3">
    <property type="entry name" value="ALPHA-D-RIBOSE 1-METHYLPHOSPHONATE 5-TRIPHOSPHATE DIPHOSPHATASE"/>
    <property type="match status" value="1"/>
</dbReference>
<organism evidence="3 4">
    <name type="scientific">candidate division TA06 bacterium SM23_40</name>
    <dbReference type="NCBI Taxonomy" id="1703774"/>
    <lineage>
        <taxon>Bacteria</taxon>
        <taxon>Bacteria division TA06</taxon>
    </lineage>
</organism>
<dbReference type="PANTHER" id="PTHR43135">
    <property type="entry name" value="ALPHA-D-RIBOSE 1-METHYLPHOSPHONATE 5-TRIPHOSPHATE DIPHOSPHATASE"/>
    <property type="match status" value="1"/>
</dbReference>
<proteinExistence type="predicted"/>
<dbReference type="GO" id="GO:0016810">
    <property type="term" value="F:hydrolase activity, acting on carbon-nitrogen (but not peptide) bonds"/>
    <property type="evidence" value="ECO:0007669"/>
    <property type="project" value="InterPro"/>
</dbReference>
<dbReference type="CDD" id="cd01299">
    <property type="entry name" value="Met_dep_hydrolase_A"/>
    <property type="match status" value="1"/>
</dbReference>
<evidence type="ECO:0000313" key="3">
    <source>
        <dbReference type="EMBL" id="KPK66116.1"/>
    </source>
</evidence>
<gene>
    <name evidence="3" type="ORF">AMJ82_12050</name>
</gene>
<dbReference type="InterPro" id="IPR011059">
    <property type="entry name" value="Metal-dep_hydrolase_composite"/>
</dbReference>
<keyword evidence="1" id="KW-0732">Signal</keyword>
<dbReference type="InterPro" id="IPR057744">
    <property type="entry name" value="OTAase-like"/>
</dbReference>
<evidence type="ECO:0000256" key="1">
    <source>
        <dbReference type="SAM" id="SignalP"/>
    </source>
</evidence>
<feature type="domain" description="Amidohydrolase-related" evidence="2">
    <location>
        <begin position="71"/>
        <end position="410"/>
    </location>
</feature>
<dbReference type="InterPro" id="IPR006680">
    <property type="entry name" value="Amidohydro-rel"/>
</dbReference>
<dbReference type="InterPro" id="IPR032466">
    <property type="entry name" value="Metal_Hydrolase"/>
</dbReference>
<dbReference type="Proteomes" id="UP000051717">
    <property type="component" value="Unassembled WGS sequence"/>
</dbReference>
<feature type="chain" id="PRO_5006646613" evidence="1">
    <location>
        <begin position="18"/>
        <end position="416"/>
    </location>
</feature>